<protein>
    <submittedName>
        <fullName evidence="1">Type IV toxin-antitoxin system YeeU family antitoxin</fullName>
    </submittedName>
</protein>
<reference evidence="1" key="1">
    <citation type="submission" date="2019-10" db="EMBL/GenBank/DDBJ databases">
        <authorList>
            <person name="Ashton P.M."/>
            <person name="Dallman T."/>
            <person name="Nair S."/>
            <person name="De Pinna E."/>
            <person name="Peters T."/>
            <person name="Grant K."/>
        </authorList>
    </citation>
    <scope>NUCLEOTIDE SEQUENCE</scope>
    <source>
        <strain evidence="1">821059</strain>
    </source>
</reference>
<organism evidence="1">
    <name type="scientific">Salmonella enterica I</name>
    <dbReference type="NCBI Taxonomy" id="59201"/>
    <lineage>
        <taxon>Bacteria</taxon>
        <taxon>Pseudomonadati</taxon>
        <taxon>Pseudomonadota</taxon>
        <taxon>Gammaproteobacteria</taxon>
        <taxon>Enterobacterales</taxon>
        <taxon>Enterobacteriaceae</taxon>
        <taxon>Salmonella</taxon>
    </lineage>
</organism>
<sequence>MPQNQPSVPVWGLRSDITPSFGARLVQEGCRLHFLADRASLCGNFTPEQLQTLEVTFPQFVKQLESVLKSGALDPRQPHRHSITLNGLTCEADTNGSHGYVYLTIYPAE</sequence>
<dbReference type="RefSeq" id="WP_020898321.1">
    <property type="nucleotide sequence ID" value="NZ_JADDHO010000004.1"/>
</dbReference>
<dbReference type="Gene3D" id="3.30.450.20">
    <property type="entry name" value="PAS domain"/>
    <property type="match status" value="1"/>
</dbReference>
<comment type="caution">
    <text evidence="1">The sequence shown here is derived from an EMBL/GenBank/DDBJ whole genome shotgun (WGS) entry which is preliminary data.</text>
</comment>
<evidence type="ECO:0000313" key="1">
    <source>
        <dbReference type="EMBL" id="EDH1110898.1"/>
    </source>
</evidence>
<accession>A0A3W1D4I5</accession>
<dbReference type="Pfam" id="PF06154">
    <property type="entry name" value="CbeA_antitoxin"/>
    <property type="match status" value="1"/>
</dbReference>
<name>A0A3W1D4I5_SALET</name>
<gene>
    <name evidence="1" type="ORF">GCX84_15265</name>
</gene>
<dbReference type="InterPro" id="IPR038025">
    <property type="entry name" value="CbeA_sf"/>
</dbReference>
<dbReference type="InterPro" id="IPR009320">
    <property type="entry name" value="Antitoxin_CbeA"/>
</dbReference>
<dbReference type="AlphaFoldDB" id="A0A3W1D4I5"/>
<dbReference type="EMBL" id="AAMGKT010000012">
    <property type="protein sequence ID" value="EDH1110898.1"/>
    <property type="molecule type" value="Genomic_DNA"/>
</dbReference>
<dbReference type="SUPFAM" id="SSF143737">
    <property type="entry name" value="YeeU-like"/>
    <property type="match status" value="1"/>
</dbReference>
<dbReference type="GO" id="GO:0051495">
    <property type="term" value="P:positive regulation of cytoskeleton organization"/>
    <property type="evidence" value="ECO:0007669"/>
    <property type="project" value="InterPro"/>
</dbReference>
<proteinExistence type="predicted"/>